<feature type="region of interest" description="Disordered" evidence="1">
    <location>
        <begin position="392"/>
        <end position="419"/>
    </location>
</feature>
<dbReference type="GO" id="GO:1904158">
    <property type="term" value="P:axonemal central apparatus assembly"/>
    <property type="evidence" value="ECO:0007669"/>
    <property type="project" value="TreeGrafter"/>
</dbReference>
<evidence type="ECO:0000256" key="1">
    <source>
        <dbReference type="SAM" id="MobiDB-lite"/>
    </source>
</evidence>
<accession>A0A0M0J7F7</accession>
<dbReference type="Pfam" id="PF14874">
    <property type="entry name" value="PapD-like"/>
    <property type="match status" value="1"/>
</dbReference>
<name>A0A0M0J7F7_9EUKA</name>
<dbReference type="PANTHER" id="PTHR21963:SF1">
    <property type="entry name" value="SPERM-ASSOCIATED ANTIGEN 17"/>
    <property type="match status" value="1"/>
</dbReference>
<dbReference type="Gene3D" id="2.60.40.10">
    <property type="entry name" value="Immunoglobulins"/>
    <property type="match status" value="1"/>
</dbReference>
<sequence>AAGQPTHLSLDISRSVRSQQQYASHAFQEAGHARELEERYDAQVAAEEAAEAARLAAEAAEAAKIRKDPKSASFHGGFEKRELKMVPVGGEVNFGQSATKKGLGTAPPLPASVFQPRDSVTAAEKPTGGGTMQFSGDEDDGAGAPSAEALALLADPLASPRNPHLPPLPATSARMAPFLSSDEPPQLPPPNVRMSSRVPLSVYGSERGGRVAAPTVSFPPAASNPNLMNLLLEVPYKRGVHTVSVNQRYLNHEPTFDAAFELLPARADFGVLAVGRVYRFPLKLVNVSNLSQRFSIKQNPRARLVFAPGAVAAGMALPLEVEVCEMAPSELREVLTIVTEREEISLSVSATVVDVAGGVEPALKGGVRMLAAAPRDPALLKTIAPTVNDIDGGTKRFAAPPRDPSYVKPDFFGEPPDEE</sequence>
<dbReference type="InterPro" id="IPR013783">
    <property type="entry name" value="Ig-like_fold"/>
</dbReference>
<gene>
    <name evidence="2" type="ORF">Ctob_005116</name>
</gene>
<protein>
    <submittedName>
        <fullName evidence="2">Sperm-associated antigen 17</fullName>
    </submittedName>
</protein>
<dbReference type="AlphaFoldDB" id="A0A0M0J7F7"/>
<feature type="region of interest" description="Disordered" evidence="1">
    <location>
        <begin position="157"/>
        <end position="195"/>
    </location>
</feature>
<reference evidence="3" key="1">
    <citation type="journal article" date="2015" name="PLoS Genet.">
        <title>Genome Sequence and Transcriptome Analyses of Chrysochromulina tobin: Metabolic Tools for Enhanced Algal Fitness in the Prominent Order Prymnesiales (Haptophyceae).</title>
        <authorList>
            <person name="Hovde B.T."/>
            <person name="Deodato C.R."/>
            <person name="Hunsperger H.M."/>
            <person name="Ryken S.A."/>
            <person name="Yost W."/>
            <person name="Jha R.K."/>
            <person name="Patterson J."/>
            <person name="Monnat R.J. Jr."/>
            <person name="Barlow S.B."/>
            <person name="Starkenburg S.R."/>
            <person name="Cattolico R.A."/>
        </authorList>
    </citation>
    <scope>NUCLEOTIDE SEQUENCE</scope>
    <source>
        <strain evidence="3">CCMP291</strain>
    </source>
</reference>
<evidence type="ECO:0000313" key="3">
    <source>
        <dbReference type="Proteomes" id="UP000037460"/>
    </source>
</evidence>
<organism evidence="2 3">
    <name type="scientific">Chrysochromulina tobinii</name>
    <dbReference type="NCBI Taxonomy" id="1460289"/>
    <lineage>
        <taxon>Eukaryota</taxon>
        <taxon>Haptista</taxon>
        <taxon>Haptophyta</taxon>
        <taxon>Prymnesiophyceae</taxon>
        <taxon>Prymnesiales</taxon>
        <taxon>Chrysochromulinaceae</taxon>
        <taxon>Chrysochromulina</taxon>
    </lineage>
</organism>
<evidence type="ECO:0000313" key="2">
    <source>
        <dbReference type="EMBL" id="KOO22405.1"/>
    </source>
</evidence>
<dbReference type="GO" id="GO:1990716">
    <property type="term" value="C:axonemal central apparatus"/>
    <property type="evidence" value="ECO:0007669"/>
    <property type="project" value="TreeGrafter"/>
</dbReference>
<dbReference type="EMBL" id="JWZX01003279">
    <property type="protein sequence ID" value="KOO22405.1"/>
    <property type="molecule type" value="Genomic_DNA"/>
</dbReference>
<feature type="non-terminal residue" evidence="2">
    <location>
        <position position="1"/>
    </location>
</feature>
<dbReference type="InterPro" id="IPR026173">
    <property type="entry name" value="SPAG17"/>
</dbReference>
<feature type="region of interest" description="Disordered" evidence="1">
    <location>
        <begin position="120"/>
        <end position="144"/>
    </location>
</feature>
<keyword evidence="3" id="KW-1185">Reference proteome</keyword>
<comment type="caution">
    <text evidence="2">The sequence shown here is derived from an EMBL/GenBank/DDBJ whole genome shotgun (WGS) entry which is preliminary data.</text>
</comment>
<proteinExistence type="predicted"/>
<dbReference type="OrthoDB" id="10257153at2759"/>
<dbReference type="Proteomes" id="UP000037460">
    <property type="component" value="Unassembled WGS sequence"/>
</dbReference>
<dbReference type="PANTHER" id="PTHR21963">
    <property type="entry name" value="PF6"/>
    <property type="match status" value="1"/>
</dbReference>